<protein>
    <recommendedName>
        <fullName evidence="4">Flagellin</fullName>
    </recommendedName>
</protein>
<keyword evidence="6" id="KW-0966">Cell projection</keyword>
<dbReference type="OrthoDB" id="12034at2157"/>
<name>A0A075MT50_9ARCH</name>
<dbReference type="HOGENOM" id="CLU_084671_0_0_2"/>
<evidence type="ECO:0000256" key="2">
    <source>
        <dbReference type="ARBA" id="ARBA00010256"/>
    </source>
</evidence>
<dbReference type="AlphaFoldDB" id="A0A075MT50"/>
<dbReference type="GO" id="GO:0005198">
    <property type="term" value="F:structural molecule activity"/>
    <property type="evidence" value="ECO:0007669"/>
    <property type="project" value="InterPro"/>
</dbReference>
<dbReference type="RefSeq" id="WP_148700971.1">
    <property type="nucleotide sequence ID" value="NZ_CP007174.1"/>
</dbReference>
<dbReference type="eggNOG" id="arCOG01829">
    <property type="taxonomic scope" value="Archaea"/>
</dbReference>
<keyword evidence="3 4" id="KW-0974">Archaeal flagellum</keyword>
<evidence type="ECO:0000256" key="3">
    <source>
        <dbReference type="ARBA" id="ARBA00022440"/>
    </source>
</evidence>
<dbReference type="InterPro" id="IPR002774">
    <property type="entry name" value="Flagellin_arc-type"/>
</dbReference>
<dbReference type="GO" id="GO:0097589">
    <property type="term" value="C:archaeal-type flagellum"/>
    <property type="evidence" value="ECO:0007669"/>
    <property type="project" value="UniProtKB-SubCell"/>
</dbReference>
<dbReference type="KEGG" id="nev:NTE_02338"/>
<dbReference type="InterPro" id="IPR013373">
    <property type="entry name" value="Flagellin/pilin_N_arc"/>
</dbReference>
<dbReference type="EMBL" id="CP007174">
    <property type="protein sequence ID" value="AIF84390.1"/>
    <property type="molecule type" value="Genomic_DNA"/>
</dbReference>
<dbReference type="GeneID" id="41598054"/>
<proteinExistence type="inferred from homology"/>
<organism evidence="6 7">
    <name type="scientific">Candidatus Nitrososphaera evergladensis SR1</name>
    <dbReference type="NCBI Taxonomy" id="1459636"/>
    <lineage>
        <taxon>Archaea</taxon>
        <taxon>Nitrososphaerota</taxon>
        <taxon>Nitrososphaeria</taxon>
        <taxon>Nitrososphaerales</taxon>
        <taxon>Nitrososphaeraceae</taxon>
        <taxon>Nitrososphaera</taxon>
    </lineage>
</organism>
<comment type="function">
    <text evidence="4">Flagellin is the subunit protein which polymerizes to form the filaments of archaeal flagella.</text>
</comment>
<keyword evidence="5" id="KW-0812">Transmembrane</keyword>
<evidence type="ECO:0000313" key="7">
    <source>
        <dbReference type="Proteomes" id="UP000028194"/>
    </source>
</evidence>
<keyword evidence="5" id="KW-1133">Transmembrane helix</keyword>
<evidence type="ECO:0000256" key="4">
    <source>
        <dbReference type="RuleBase" id="RU361282"/>
    </source>
</evidence>
<keyword evidence="5" id="KW-0472">Membrane</keyword>
<dbReference type="Pfam" id="PF01917">
    <property type="entry name" value="Flagellin_arch-type"/>
    <property type="match status" value="1"/>
</dbReference>
<evidence type="ECO:0000256" key="5">
    <source>
        <dbReference type="SAM" id="Phobius"/>
    </source>
</evidence>
<keyword evidence="7" id="KW-1185">Reference proteome</keyword>
<evidence type="ECO:0000313" key="6">
    <source>
        <dbReference type="EMBL" id="AIF84390.1"/>
    </source>
</evidence>
<dbReference type="GO" id="GO:0097588">
    <property type="term" value="P:archaeal or bacterial-type flagellum-dependent cell motility"/>
    <property type="evidence" value="ECO:0007669"/>
    <property type="project" value="InterPro"/>
</dbReference>
<dbReference type="PANTHER" id="PTHR35903">
    <property type="entry name" value="FLAGELLIN B1"/>
    <property type="match status" value="1"/>
</dbReference>
<feature type="transmembrane region" description="Helical" evidence="5">
    <location>
        <begin position="20"/>
        <end position="42"/>
    </location>
</feature>
<comment type="subcellular location">
    <subcellularLocation>
        <location evidence="1 4">Archaeal flagellum</location>
    </subcellularLocation>
</comment>
<comment type="similarity">
    <text evidence="2 4">Belongs to the archaeal flagellin family.</text>
</comment>
<dbReference type="PANTHER" id="PTHR35903:SF1">
    <property type="entry name" value="FLAGELLIN B1"/>
    <property type="match status" value="1"/>
</dbReference>
<dbReference type="NCBIfam" id="TIGR02537">
    <property type="entry name" value="arch_flag_Nterm"/>
    <property type="match status" value="1"/>
</dbReference>
<keyword evidence="6" id="KW-0282">Flagellum</keyword>
<sequence length="225" mass="23945">MKKSKQRQKLRRGVIGIESAIVLIAFVMVAAALSFVILNMGFSTTQKAKTTIASGLDEASSAMEITGGVTGHGNVTQNRLTYYAVPIKVSPGGQSVNVETGNTAIRYYSKNLVFESTYRGILTNGTYSNSTAAIVAAKNAGMINQLPWAGNGLNETSAIVYFTVNKNNNSILDIGENAVVLMMFKNSDRPTSLDTVNTEVIVPTGALLSVKRMVPSISDTVVELG</sequence>
<dbReference type="Proteomes" id="UP000028194">
    <property type="component" value="Chromosome"/>
</dbReference>
<evidence type="ECO:0000256" key="1">
    <source>
        <dbReference type="ARBA" id="ARBA00004618"/>
    </source>
</evidence>
<gene>
    <name evidence="6" type="ORF">NTE_02338</name>
</gene>
<keyword evidence="6" id="KW-0969">Cilium</keyword>
<accession>A0A075MT50</accession>
<reference evidence="6 7" key="1">
    <citation type="journal article" date="2014" name="PLoS ONE">
        <title>Genome Sequence of Candidatus Nitrososphaera evergladensis from Group I.1b Enriched from Everglades Soil Reveals Novel Genomic Features of the Ammonia-Oxidizing Archaea.</title>
        <authorList>
            <person name="Zhalnina K.V."/>
            <person name="Dias R."/>
            <person name="Leonard M.T."/>
            <person name="Dorr de Quadros P."/>
            <person name="Camargo F.A."/>
            <person name="Drew J.C."/>
            <person name="Farmerie W.G."/>
            <person name="Daroub S.H."/>
            <person name="Triplett E.W."/>
        </authorList>
    </citation>
    <scope>NUCLEOTIDE SEQUENCE [LARGE SCALE GENOMIC DNA]</scope>
    <source>
        <strain evidence="6 7">SR1</strain>
    </source>
</reference>